<gene>
    <name evidence="1" type="ORF">PoB_001300300</name>
</gene>
<dbReference type="AlphaFoldDB" id="A0AAV3YW88"/>
<dbReference type="EMBL" id="BLXT01001539">
    <property type="protein sequence ID" value="GFN86497.1"/>
    <property type="molecule type" value="Genomic_DNA"/>
</dbReference>
<evidence type="ECO:0000313" key="1">
    <source>
        <dbReference type="EMBL" id="GFN86497.1"/>
    </source>
</evidence>
<comment type="caution">
    <text evidence="1">The sequence shown here is derived from an EMBL/GenBank/DDBJ whole genome shotgun (WGS) entry which is preliminary data.</text>
</comment>
<proteinExistence type="predicted"/>
<accession>A0AAV3YW88</accession>
<protein>
    <submittedName>
        <fullName evidence="1">Uncharacterized protein</fullName>
    </submittedName>
</protein>
<keyword evidence="2" id="KW-1185">Reference proteome</keyword>
<reference evidence="1 2" key="1">
    <citation type="journal article" date="2021" name="Elife">
        <title>Chloroplast acquisition without the gene transfer in kleptoplastic sea slugs, Plakobranchus ocellatus.</title>
        <authorList>
            <person name="Maeda T."/>
            <person name="Takahashi S."/>
            <person name="Yoshida T."/>
            <person name="Shimamura S."/>
            <person name="Takaki Y."/>
            <person name="Nagai Y."/>
            <person name="Toyoda A."/>
            <person name="Suzuki Y."/>
            <person name="Arimoto A."/>
            <person name="Ishii H."/>
            <person name="Satoh N."/>
            <person name="Nishiyama T."/>
            <person name="Hasebe M."/>
            <person name="Maruyama T."/>
            <person name="Minagawa J."/>
            <person name="Obokata J."/>
            <person name="Shigenobu S."/>
        </authorList>
    </citation>
    <scope>NUCLEOTIDE SEQUENCE [LARGE SCALE GENOMIC DNA]</scope>
</reference>
<organism evidence="1 2">
    <name type="scientific">Plakobranchus ocellatus</name>
    <dbReference type="NCBI Taxonomy" id="259542"/>
    <lineage>
        <taxon>Eukaryota</taxon>
        <taxon>Metazoa</taxon>
        <taxon>Spiralia</taxon>
        <taxon>Lophotrochozoa</taxon>
        <taxon>Mollusca</taxon>
        <taxon>Gastropoda</taxon>
        <taxon>Heterobranchia</taxon>
        <taxon>Euthyneura</taxon>
        <taxon>Panpulmonata</taxon>
        <taxon>Sacoglossa</taxon>
        <taxon>Placobranchoidea</taxon>
        <taxon>Plakobranchidae</taxon>
        <taxon>Plakobranchus</taxon>
    </lineage>
</organism>
<name>A0AAV3YW88_9GAST</name>
<dbReference type="Proteomes" id="UP000735302">
    <property type="component" value="Unassembled WGS sequence"/>
</dbReference>
<evidence type="ECO:0000313" key="2">
    <source>
        <dbReference type="Proteomes" id="UP000735302"/>
    </source>
</evidence>
<sequence>MTALTPSRRHVMRPPMIFAPILHVTTMTQHLQALDDIKEPNLDSHAVMETAPPVLSAGVIITWYRESPKDRLFERGAKSIVEQESKGN</sequence>